<keyword evidence="5 6" id="KW-0694">RNA-binding</keyword>
<evidence type="ECO:0000256" key="2">
    <source>
        <dbReference type="ARBA" id="ARBA00022801"/>
    </source>
</evidence>
<proteinExistence type="inferred from homology"/>
<dbReference type="PROSITE" id="PS51192">
    <property type="entry name" value="HELICASE_ATP_BIND_1"/>
    <property type="match status" value="1"/>
</dbReference>
<dbReference type="InterPro" id="IPR001650">
    <property type="entry name" value="Helicase_C-like"/>
</dbReference>
<evidence type="ECO:0000313" key="10">
    <source>
        <dbReference type="EMBL" id="KAI5957994.1"/>
    </source>
</evidence>
<dbReference type="AlphaFoldDB" id="A0AAD5BEM9"/>
<feature type="compositionally biased region" description="Polar residues" evidence="7">
    <location>
        <begin position="643"/>
        <end position="652"/>
    </location>
</feature>
<dbReference type="Proteomes" id="UP001204833">
    <property type="component" value="Unassembled WGS sequence"/>
</dbReference>
<keyword evidence="1 6" id="KW-0547">Nucleotide-binding</keyword>
<dbReference type="Pfam" id="PF00270">
    <property type="entry name" value="DEAD"/>
    <property type="match status" value="1"/>
</dbReference>
<evidence type="ECO:0000259" key="9">
    <source>
        <dbReference type="PROSITE" id="PS51194"/>
    </source>
</evidence>
<dbReference type="RefSeq" id="XP_051608629.1">
    <property type="nucleotide sequence ID" value="XM_051752154.1"/>
</dbReference>
<dbReference type="CDD" id="cd18787">
    <property type="entry name" value="SF2_C_DEAD"/>
    <property type="match status" value="1"/>
</dbReference>
<keyword evidence="11" id="KW-1185">Reference proteome</keyword>
<evidence type="ECO:0000313" key="11">
    <source>
        <dbReference type="Proteomes" id="UP001204833"/>
    </source>
</evidence>
<keyword evidence="2 6" id="KW-0378">Hydrolase</keyword>
<dbReference type="InterPro" id="IPR027417">
    <property type="entry name" value="P-loop_NTPase"/>
</dbReference>
<dbReference type="SMART" id="SM00490">
    <property type="entry name" value="HELICc"/>
    <property type="match status" value="1"/>
</dbReference>
<dbReference type="EC" id="3.6.4.13" evidence="6"/>
<feature type="region of interest" description="Disordered" evidence="7">
    <location>
        <begin position="578"/>
        <end position="652"/>
    </location>
</feature>
<dbReference type="EMBL" id="JAIHNG010000119">
    <property type="protein sequence ID" value="KAI5957994.1"/>
    <property type="molecule type" value="Genomic_DNA"/>
</dbReference>
<name>A0AAD5BEM9_9ASCO</name>
<keyword evidence="3 6" id="KW-0347">Helicase</keyword>
<dbReference type="PROSITE" id="PS51194">
    <property type="entry name" value="HELICASE_CTER"/>
    <property type="match status" value="1"/>
</dbReference>
<dbReference type="PANTHER" id="PTHR24031">
    <property type="entry name" value="RNA HELICASE"/>
    <property type="match status" value="1"/>
</dbReference>
<feature type="domain" description="Helicase ATP-binding" evidence="8">
    <location>
        <begin position="114"/>
        <end position="300"/>
    </location>
</feature>
<evidence type="ECO:0000256" key="5">
    <source>
        <dbReference type="ARBA" id="ARBA00022884"/>
    </source>
</evidence>
<evidence type="ECO:0000256" key="3">
    <source>
        <dbReference type="ARBA" id="ARBA00022806"/>
    </source>
</evidence>
<dbReference type="Gene3D" id="3.40.50.300">
    <property type="entry name" value="P-loop containing nucleotide triphosphate hydrolases"/>
    <property type="match status" value="2"/>
</dbReference>
<accession>A0AAD5BEM9</accession>
<gene>
    <name evidence="10" type="ORF">KGF57_002802</name>
</gene>
<dbReference type="GO" id="GO:0016787">
    <property type="term" value="F:hydrolase activity"/>
    <property type="evidence" value="ECO:0007669"/>
    <property type="project" value="UniProtKB-KW"/>
</dbReference>
<evidence type="ECO:0000256" key="7">
    <source>
        <dbReference type="SAM" id="MobiDB-lite"/>
    </source>
</evidence>
<keyword evidence="4 6" id="KW-0067">ATP-binding</keyword>
<dbReference type="GO" id="GO:0003723">
    <property type="term" value="F:RNA binding"/>
    <property type="evidence" value="ECO:0007669"/>
    <property type="project" value="UniProtKB-UniRule"/>
</dbReference>
<dbReference type="GO" id="GO:0005524">
    <property type="term" value="F:ATP binding"/>
    <property type="evidence" value="ECO:0007669"/>
    <property type="project" value="UniProtKB-UniRule"/>
</dbReference>
<evidence type="ECO:0000256" key="1">
    <source>
        <dbReference type="ARBA" id="ARBA00022741"/>
    </source>
</evidence>
<dbReference type="InterPro" id="IPR014001">
    <property type="entry name" value="Helicase_ATP-bd"/>
</dbReference>
<evidence type="ECO:0000256" key="6">
    <source>
        <dbReference type="RuleBase" id="RU365068"/>
    </source>
</evidence>
<evidence type="ECO:0000256" key="4">
    <source>
        <dbReference type="ARBA" id="ARBA00022840"/>
    </source>
</evidence>
<dbReference type="GeneID" id="76150861"/>
<comment type="function">
    <text evidence="6">RNA helicase.</text>
</comment>
<dbReference type="SMART" id="SM00487">
    <property type="entry name" value="DEXDc"/>
    <property type="match status" value="1"/>
</dbReference>
<feature type="domain" description="Helicase C-terminal" evidence="9">
    <location>
        <begin position="332"/>
        <end position="491"/>
    </location>
</feature>
<feature type="compositionally biased region" description="Basic and acidic residues" evidence="7">
    <location>
        <begin position="57"/>
        <end position="70"/>
    </location>
</feature>
<dbReference type="GO" id="GO:0003724">
    <property type="term" value="F:RNA helicase activity"/>
    <property type="evidence" value="ECO:0007669"/>
    <property type="project" value="UniProtKB-EC"/>
</dbReference>
<organism evidence="10 11">
    <name type="scientific">Candida theae</name>
    <dbReference type="NCBI Taxonomy" id="1198502"/>
    <lineage>
        <taxon>Eukaryota</taxon>
        <taxon>Fungi</taxon>
        <taxon>Dikarya</taxon>
        <taxon>Ascomycota</taxon>
        <taxon>Saccharomycotina</taxon>
        <taxon>Pichiomycetes</taxon>
        <taxon>Debaryomycetaceae</taxon>
        <taxon>Candida/Lodderomyces clade</taxon>
        <taxon>Candida</taxon>
    </lineage>
</organism>
<evidence type="ECO:0000259" key="8">
    <source>
        <dbReference type="PROSITE" id="PS51192"/>
    </source>
</evidence>
<feature type="region of interest" description="Disordered" evidence="7">
    <location>
        <begin position="45"/>
        <end position="71"/>
    </location>
</feature>
<comment type="caution">
    <text evidence="10">The sequence shown here is derived from an EMBL/GenBank/DDBJ whole genome shotgun (WGS) entry which is preliminary data.</text>
</comment>
<comment type="catalytic activity">
    <reaction evidence="6">
        <text>ATP + H2O = ADP + phosphate + H(+)</text>
        <dbReference type="Rhea" id="RHEA:13065"/>
        <dbReference type="ChEBI" id="CHEBI:15377"/>
        <dbReference type="ChEBI" id="CHEBI:15378"/>
        <dbReference type="ChEBI" id="CHEBI:30616"/>
        <dbReference type="ChEBI" id="CHEBI:43474"/>
        <dbReference type="ChEBI" id="CHEBI:456216"/>
        <dbReference type="EC" id="3.6.4.13"/>
    </reaction>
</comment>
<reference evidence="10 11" key="1">
    <citation type="journal article" date="2022" name="DNA Res.">
        <title>Genome analysis of five recently described species of the CUG-Ser clade uncovers Candida theae as a new hybrid lineage with pathogenic potential in the Candida parapsilosis species complex.</title>
        <authorList>
            <person name="Mixao V."/>
            <person name="Del Olmo V."/>
            <person name="Hegedusova E."/>
            <person name="Saus E."/>
            <person name="Pryszcz L."/>
            <person name="Cillingova A."/>
            <person name="Nosek J."/>
            <person name="Gabaldon T."/>
        </authorList>
    </citation>
    <scope>NUCLEOTIDE SEQUENCE [LARGE SCALE GENOMIC DNA]</scope>
    <source>
        <strain evidence="10 11">CBS 12239</strain>
    </source>
</reference>
<comment type="domain">
    <text evidence="6">The Q motif is unique to and characteristic of the DEAD box family of RNA helicases and controls ATP binding and hydrolysis.</text>
</comment>
<protein>
    <recommendedName>
        <fullName evidence="6">ATP-dependent RNA helicase</fullName>
        <ecNumber evidence="6">3.6.4.13</ecNumber>
    </recommendedName>
</protein>
<dbReference type="Pfam" id="PF00271">
    <property type="entry name" value="Helicase_C"/>
    <property type="match status" value="1"/>
</dbReference>
<sequence length="652" mass="74375">MLLLKHLEKQVLRNAVAINHSKTHCRFRAFHSTSTFKNENSIQVDTKPIKPISTDQADGKDTKSKPKDTTDSAEFLPVKFSDLKGKGFINNAILNALHKAKFDTLTPIQQKALIPIIKSEKGVVCRAKTGTGKTLTFIIPTVESAIKRMTQEPDVQGVDSVIVAPTRDLALQIRDEYGKVCAKLPRSIQPRVSMIIGGQRTTFNYRSPSEIVITTPGRLEADLKDPRFSKWFRNVNYRVYDEADRLLDVGFEPQLNSINRVLRDIREEDAPPMKSLLFSATVDDSITRFAQQHINRRYDYINTVPKDEPEVHENVHQILYKCEDGVDKFQSFFDYVVDVVKNEEKAKMILFLPTQTAVDWFYDYMQQATRSPEVADSYLDFGIYLIHGNRTAYQRKIALADFKHCDRGLLISTDVAARGIDVKGVTHVIQLFPSSEVADYVHKVGRTGRAGAKGKAILFTSQSELPYVRKLKRERGVDFQEIIESTPEKIHAKVFDSIKPSPHQTNEFFFTFMNYVIQVKSMYRLDANHMIEDTVNLYRSLLKDDTAKLSISSLKHAARQLDRTLLREYFEHKGGREIDSFRENGRGPRHSNNRASRFSGSGGGGGGYRDLDNYRRRGSGGNRQQKRSSFSDDDRGNFRGQRRSSYNTRSYD</sequence>
<comment type="similarity">
    <text evidence="6">Belongs to the DEAD box helicase family.</text>
</comment>
<dbReference type="SUPFAM" id="SSF52540">
    <property type="entry name" value="P-loop containing nucleoside triphosphate hydrolases"/>
    <property type="match status" value="1"/>
</dbReference>
<dbReference type="InterPro" id="IPR011545">
    <property type="entry name" value="DEAD/DEAH_box_helicase_dom"/>
</dbReference>